<name>A0A2P6VNG9_9CHLO</name>
<keyword evidence="6 8" id="KW-0472">Membrane</keyword>
<dbReference type="EMBL" id="LHPF02000002">
    <property type="protein sequence ID" value="PSC75651.1"/>
    <property type="molecule type" value="Genomic_DNA"/>
</dbReference>
<comment type="subcellular location">
    <subcellularLocation>
        <location evidence="1">Endoplasmic reticulum membrane</location>
    </subcellularLocation>
</comment>
<evidence type="ECO:0000313" key="9">
    <source>
        <dbReference type="EMBL" id="PSC75651.1"/>
    </source>
</evidence>
<keyword evidence="3 8" id="KW-0812">Transmembrane</keyword>
<keyword evidence="5 8" id="KW-1133">Transmembrane helix</keyword>
<accession>A0A2P6VNG9</accession>
<protein>
    <submittedName>
        <fullName evidence="9">Tail-anchored insertion receptor WRB-like</fullName>
    </submittedName>
</protein>
<feature type="transmembrane region" description="Helical" evidence="8">
    <location>
        <begin position="16"/>
        <end position="36"/>
    </location>
</feature>
<dbReference type="GO" id="GO:0071816">
    <property type="term" value="P:tail-anchored membrane protein insertion into ER membrane"/>
    <property type="evidence" value="ECO:0007669"/>
    <property type="project" value="InterPro"/>
</dbReference>
<keyword evidence="10" id="KW-1185">Reference proteome</keyword>
<proteinExistence type="inferred from homology"/>
<comment type="caution">
    <text evidence="9">The sequence shown here is derived from an EMBL/GenBank/DDBJ whole genome shotgun (WGS) entry which is preliminary data.</text>
</comment>
<keyword evidence="4" id="KW-0256">Endoplasmic reticulum</keyword>
<evidence type="ECO:0000256" key="2">
    <source>
        <dbReference type="ARBA" id="ARBA00010799"/>
    </source>
</evidence>
<evidence type="ECO:0000256" key="3">
    <source>
        <dbReference type="ARBA" id="ARBA00022692"/>
    </source>
</evidence>
<evidence type="ECO:0000256" key="7">
    <source>
        <dbReference type="SAM" id="Coils"/>
    </source>
</evidence>
<dbReference type="GO" id="GO:0005789">
    <property type="term" value="C:endoplasmic reticulum membrane"/>
    <property type="evidence" value="ECO:0007669"/>
    <property type="project" value="UniProtKB-SubCell"/>
</dbReference>
<evidence type="ECO:0000256" key="6">
    <source>
        <dbReference type="ARBA" id="ARBA00023136"/>
    </source>
</evidence>
<dbReference type="AlphaFoldDB" id="A0A2P6VNG9"/>
<dbReference type="PANTHER" id="PTHR42650:SF1">
    <property type="entry name" value="GUIDED ENTRY OF TAIL-ANCHORED PROTEINS FACTOR 1"/>
    <property type="match status" value="1"/>
</dbReference>
<evidence type="ECO:0000256" key="8">
    <source>
        <dbReference type="SAM" id="Phobius"/>
    </source>
</evidence>
<evidence type="ECO:0000256" key="5">
    <source>
        <dbReference type="ARBA" id="ARBA00022989"/>
    </source>
</evidence>
<dbReference type="OrthoDB" id="512018at2759"/>
<dbReference type="GO" id="GO:0043495">
    <property type="term" value="F:protein-membrane adaptor activity"/>
    <property type="evidence" value="ECO:0007669"/>
    <property type="project" value="TreeGrafter"/>
</dbReference>
<comment type="similarity">
    <text evidence="2">Belongs to the WRB/GET1 family.</text>
</comment>
<organism evidence="9 10">
    <name type="scientific">Micractinium conductrix</name>
    <dbReference type="NCBI Taxonomy" id="554055"/>
    <lineage>
        <taxon>Eukaryota</taxon>
        <taxon>Viridiplantae</taxon>
        <taxon>Chlorophyta</taxon>
        <taxon>core chlorophytes</taxon>
        <taxon>Trebouxiophyceae</taxon>
        <taxon>Chlorellales</taxon>
        <taxon>Chlorellaceae</taxon>
        <taxon>Chlorella clade</taxon>
        <taxon>Micractinium</taxon>
    </lineage>
</organism>
<feature type="coiled-coil region" evidence="7">
    <location>
        <begin position="74"/>
        <end position="101"/>
    </location>
</feature>
<dbReference type="Pfam" id="PF04420">
    <property type="entry name" value="CHD5"/>
    <property type="match status" value="1"/>
</dbReference>
<keyword evidence="7" id="KW-0175">Coiled coil</keyword>
<dbReference type="InterPro" id="IPR028945">
    <property type="entry name" value="Get1"/>
</dbReference>
<dbReference type="Proteomes" id="UP000239649">
    <property type="component" value="Unassembled WGS sequence"/>
</dbReference>
<reference evidence="9 10" key="1">
    <citation type="journal article" date="2018" name="Plant J.">
        <title>Genome sequences of Chlorella sorokiniana UTEX 1602 and Micractinium conductrix SAG 241.80: implications to maltose excretion by a green alga.</title>
        <authorList>
            <person name="Arriola M.B."/>
            <person name="Velmurugan N."/>
            <person name="Zhang Y."/>
            <person name="Plunkett M.H."/>
            <person name="Hondzo H."/>
            <person name="Barney B.M."/>
        </authorList>
    </citation>
    <scope>NUCLEOTIDE SEQUENCE [LARGE SCALE GENOMIC DNA]</scope>
    <source>
        <strain evidence="9 10">SAG 241.80</strain>
    </source>
</reference>
<evidence type="ECO:0000256" key="4">
    <source>
        <dbReference type="ARBA" id="ARBA00022824"/>
    </source>
</evidence>
<evidence type="ECO:0000256" key="1">
    <source>
        <dbReference type="ARBA" id="ARBA00004586"/>
    </source>
</evidence>
<dbReference type="GO" id="GO:0043529">
    <property type="term" value="C:GET complex"/>
    <property type="evidence" value="ECO:0007669"/>
    <property type="project" value="TreeGrafter"/>
</dbReference>
<dbReference type="PANTHER" id="PTHR42650">
    <property type="entry name" value="TAIL-ANCHORED PROTEIN INSERTION RECEPTOR WRB"/>
    <property type="match status" value="1"/>
</dbReference>
<evidence type="ECO:0000313" key="10">
    <source>
        <dbReference type="Proteomes" id="UP000239649"/>
    </source>
</evidence>
<sequence>MSDAAALLQGDPGATAQLAAVVLLASFALTALDRLVRRWKVPDTRRRQAELAQEVAHLQRTAAVLNHPDTFAQSAKAERKAIALEKELTRLRQEQVEAGAQRVLRVPRALRVVLFLWLLFQSTSTPVVGHVRAEAAWPLGRWLRLGTGKGAPGAVGLLAWAMLCQRVSAAVLGRG</sequence>
<gene>
    <name evidence="9" type="ORF">C2E20_1023</name>
</gene>